<keyword evidence="5 10" id="KW-0297">G-protein coupled receptor</keyword>
<dbReference type="FunFam" id="1.20.1070.10:FF:000026">
    <property type="entry name" value="C-C chemokine receptor type 5"/>
    <property type="match status" value="1"/>
</dbReference>
<dbReference type="RefSeq" id="XP_013806192.1">
    <property type="nucleotide sequence ID" value="XM_013950738.1"/>
</dbReference>
<dbReference type="GO" id="GO:0009897">
    <property type="term" value="C:external side of plasma membrane"/>
    <property type="evidence" value="ECO:0007669"/>
    <property type="project" value="TreeGrafter"/>
</dbReference>
<sequence>MADSLDEHMLENYTTDSDSFLLTTEFDYSGATACTNIEEKNFAAKFLPPLYSLVVIFGLMGNMLVVLILVKYKRLKSMTDIYLLNLAISDLLFIFSLPFWAYYAAQEWIFGDALCRILSGVYLLGFYSGIFFIILLTIDRYLAIVHAVFALKARTVTYGILTSTVTWAVALFASVPGVIFHKSQKEYSHYTCSPHYPIDEAINWKYFYTLMMNVVGLIVPMIVMIFSYSQILKTLRRCRNEKKQKAVRLIFVIMIFYFIFWTPFNIASFLYTFQVSLSLSTCEIHGQLVKAVQVTEAISMIHCCINPVIYAFVGEKFRKYLYAFFRKHVAAHLCKNCPSLYREKLERVSSTFTPSTAEHDISTGL</sequence>
<accession>A0A8B7J4Z4</accession>
<keyword evidence="3 10" id="KW-0812">Transmembrane</keyword>
<keyword evidence="4 11" id="KW-1133">Transmembrane helix</keyword>
<dbReference type="GO" id="GO:0019722">
    <property type="term" value="P:calcium-mediated signaling"/>
    <property type="evidence" value="ECO:0007669"/>
    <property type="project" value="TreeGrafter"/>
</dbReference>
<dbReference type="InterPro" id="IPR000355">
    <property type="entry name" value="Chemokine_rcpt"/>
</dbReference>
<dbReference type="PRINTS" id="PR00657">
    <property type="entry name" value="CCCHEMOKINER"/>
</dbReference>
<dbReference type="InterPro" id="IPR002236">
    <property type="entry name" value="Chemokine_CCR1"/>
</dbReference>
<dbReference type="PROSITE" id="PS00237">
    <property type="entry name" value="G_PROTEIN_RECEP_F1_1"/>
    <property type="match status" value="1"/>
</dbReference>
<keyword evidence="7" id="KW-1015">Disulfide bond</keyword>
<dbReference type="Pfam" id="PF00001">
    <property type="entry name" value="7tm_1"/>
    <property type="match status" value="1"/>
</dbReference>
<feature type="transmembrane region" description="Helical" evidence="11">
    <location>
        <begin position="117"/>
        <end position="138"/>
    </location>
</feature>
<keyword evidence="6 11" id="KW-0472">Membrane</keyword>
<evidence type="ECO:0000256" key="8">
    <source>
        <dbReference type="ARBA" id="ARBA00023170"/>
    </source>
</evidence>
<dbReference type="PANTHER" id="PTHR10489:SF686">
    <property type="entry name" value="C-C CHEMOKINE RECEPTOR TYPE 5"/>
    <property type="match status" value="1"/>
</dbReference>
<dbReference type="InterPro" id="IPR017452">
    <property type="entry name" value="GPCR_Rhodpsn_7TM"/>
</dbReference>
<evidence type="ECO:0000256" key="10">
    <source>
        <dbReference type="RuleBase" id="RU000688"/>
    </source>
</evidence>
<dbReference type="GO" id="GO:0060326">
    <property type="term" value="P:cell chemotaxis"/>
    <property type="evidence" value="ECO:0007669"/>
    <property type="project" value="TreeGrafter"/>
</dbReference>
<proteinExistence type="inferred from homology"/>
<evidence type="ECO:0000256" key="1">
    <source>
        <dbReference type="ARBA" id="ARBA00004651"/>
    </source>
</evidence>
<dbReference type="PANTHER" id="PTHR10489">
    <property type="entry name" value="CELL ADHESION MOLECULE"/>
    <property type="match status" value="1"/>
</dbReference>
<keyword evidence="9 10" id="KW-0807">Transducer</keyword>
<feature type="transmembrane region" description="Helical" evidence="11">
    <location>
        <begin position="50"/>
        <end position="70"/>
    </location>
</feature>
<feature type="transmembrane region" description="Helical" evidence="11">
    <location>
        <begin position="206"/>
        <end position="228"/>
    </location>
</feature>
<comment type="subcellular location">
    <subcellularLocation>
        <location evidence="1">Cell membrane</location>
        <topology evidence="1">Multi-pass membrane protein</topology>
    </subcellularLocation>
</comment>
<dbReference type="PRINTS" id="PR00237">
    <property type="entry name" value="GPCRRHODOPSN"/>
</dbReference>
<dbReference type="OrthoDB" id="9876908at2759"/>
<dbReference type="Proteomes" id="UP001652627">
    <property type="component" value="Chromosome 2"/>
</dbReference>
<dbReference type="GO" id="GO:0019957">
    <property type="term" value="F:C-C chemokine binding"/>
    <property type="evidence" value="ECO:0007669"/>
    <property type="project" value="TreeGrafter"/>
</dbReference>
<dbReference type="GO" id="GO:0006955">
    <property type="term" value="P:immune response"/>
    <property type="evidence" value="ECO:0007669"/>
    <property type="project" value="InterPro"/>
</dbReference>
<dbReference type="GO" id="GO:0007204">
    <property type="term" value="P:positive regulation of cytosolic calcium ion concentration"/>
    <property type="evidence" value="ECO:0007669"/>
    <property type="project" value="TreeGrafter"/>
</dbReference>
<organism evidence="13 14">
    <name type="scientific">Apteryx mantelli</name>
    <name type="common">North Island brown kiwi</name>
    <dbReference type="NCBI Taxonomy" id="2696672"/>
    <lineage>
        <taxon>Eukaryota</taxon>
        <taxon>Metazoa</taxon>
        <taxon>Chordata</taxon>
        <taxon>Craniata</taxon>
        <taxon>Vertebrata</taxon>
        <taxon>Euteleostomi</taxon>
        <taxon>Archelosauria</taxon>
        <taxon>Archosauria</taxon>
        <taxon>Dinosauria</taxon>
        <taxon>Saurischia</taxon>
        <taxon>Theropoda</taxon>
        <taxon>Coelurosauria</taxon>
        <taxon>Aves</taxon>
        <taxon>Palaeognathae</taxon>
        <taxon>Apterygiformes</taxon>
        <taxon>Apterygidae</taxon>
        <taxon>Apteryx</taxon>
    </lineage>
</organism>
<evidence type="ECO:0000256" key="11">
    <source>
        <dbReference type="SAM" id="Phobius"/>
    </source>
</evidence>
<evidence type="ECO:0000259" key="12">
    <source>
        <dbReference type="PROSITE" id="PS50262"/>
    </source>
</evidence>
<evidence type="ECO:0000256" key="2">
    <source>
        <dbReference type="ARBA" id="ARBA00022475"/>
    </source>
</evidence>
<keyword evidence="8 10" id="KW-0675">Receptor</keyword>
<dbReference type="PRINTS" id="PR01106">
    <property type="entry name" value="CHEMOKINER1"/>
</dbReference>
<evidence type="ECO:0000313" key="15">
    <source>
        <dbReference type="RefSeq" id="XP_067148558.1"/>
    </source>
</evidence>
<dbReference type="InterPro" id="IPR000276">
    <property type="entry name" value="GPCR_Rhodpsn"/>
</dbReference>
<dbReference type="PROSITE" id="PS50262">
    <property type="entry name" value="G_PROTEIN_RECEP_F1_2"/>
    <property type="match status" value="1"/>
</dbReference>
<dbReference type="SUPFAM" id="SSF81321">
    <property type="entry name" value="Family A G protein-coupled receptor-like"/>
    <property type="match status" value="1"/>
</dbReference>
<gene>
    <name evidence="14 15" type="primary">LOC106491188</name>
</gene>
<dbReference type="AlphaFoldDB" id="A0A8B7J4Z4"/>
<dbReference type="GO" id="GO:0005737">
    <property type="term" value="C:cytoplasm"/>
    <property type="evidence" value="ECO:0007669"/>
    <property type="project" value="TreeGrafter"/>
</dbReference>
<reference evidence="14" key="1">
    <citation type="submission" date="2025-04" db="UniProtKB">
        <authorList>
            <consortium name="RefSeq"/>
        </authorList>
    </citation>
    <scope>IDENTIFICATION</scope>
    <source>
        <tissue evidence="15">Blood</tissue>
    </source>
</reference>
<evidence type="ECO:0000256" key="5">
    <source>
        <dbReference type="ARBA" id="ARBA00023040"/>
    </source>
</evidence>
<feature type="domain" description="G-protein coupled receptors family 1 profile" evidence="12">
    <location>
        <begin position="61"/>
        <end position="310"/>
    </location>
</feature>
<dbReference type="InterPro" id="IPR050119">
    <property type="entry name" value="CCR1-9-like"/>
</dbReference>
<dbReference type="RefSeq" id="XP_067148558.1">
    <property type="nucleotide sequence ID" value="XM_067292457.1"/>
</dbReference>
<evidence type="ECO:0000256" key="4">
    <source>
        <dbReference type="ARBA" id="ARBA00022989"/>
    </source>
</evidence>
<dbReference type="GO" id="GO:0006954">
    <property type="term" value="P:inflammatory response"/>
    <property type="evidence" value="ECO:0007669"/>
    <property type="project" value="InterPro"/>
</dbReference>
<feature type="transmembrane region" description="Helical" evidence="11">
    <location>
        <begin position="158"/>
        <end position="180"/>
    </location>
</feature>
<keyword evidence="13" id="KW-1185">Reference proteome</keyword>
<dbReference type="GeneID" id="106491188"/>
<evidence type="ECO:0000256" key="6">
    <source>
        <dbReference type="ARBA" id="ARBA00023136"/>
    </source>
</evidence>
<evidence type="ECO:0000313" key="14">
    <source>
        <dbReference type="RefSeq" id="XP_013806192.1"/>
    </source>
</evidence>
<evidence type="ECO:0000256" key="7">
    <source>
        <dbReference type="ARBA" id="ARBA00023157"/>
    </source>
</evidence>
<dbReference type="GO" id="GO:0016493">
    <property type="term" value="F:C-C chemokine receptor activity"/>
    <property type="evidence" value="ECO:0007669"/>
    <property type="project" value="InterPro"/>
</dbReference>
<feature type="transmembrane region" description="Helical" evidence="11">
    <location>
        <begin position="82"/>
        <end position="105"/>
    </location>
</feature>
<reference evidence="13" key="2">
    <citation type="submission" date="2025-05" db="UniProtKB">
        <authorList>
            <consortium name="RefSeq"/>
        </authorList>
    </citation>
    <scope>NUCLEOTIDE SEQUENCE [LARGE SCALE GENOMIC DNA]</scope>
</reference>
<evidence type="ECO:0000256" key="9">
    <source>
        <dbReference type="ARBA" id="ARBA00023224"/>
    </source>
</evidence>
<evidence type="ECO:0000313" key="13">
    <source>
        <dbReference type="Proteomes" id="UP001652627"/>
    </source>
</evidence>
<evidence type="ECO:0000256" key="3">
    <source>
        <dbReference type="ARBA" id="ARBA00022692"/>
    </source>
</evidence>
<keyword evidence="2" id="KW-1003">Cell membrane</keyword>
<dbReference type="Gene3D" id="1.20.1070.10">
    <property type="entry name" value="Rhodopsin 7-helix transmembrane proteins"/>
    <property type="match status" value="1"/>
</dbReference>
<comment type="similarity">
    <text evidence="10">Belongs to the G-protein coupled receptor 1 family.</text>
</comment>
<protein>
    <submittedName>
        <fullName evidence="14 15">C-C chemokine receptor type 5-like</fullName>
    </submittedName>
</protein>
<dbReference type="KEGG" id="aam:106491188"/>
<feature type="transmembrane region" description="Helical" evidence="11">
    <location>
        <begin position="291"/>
        <end position="313"/>
    </location>
</feature>
<feature type="transmembrane region" description="Helical" evidence="11">
    <location>
        <begin position="249"/>
        <end position="271"/>
    </location>
</feature>
<name>A0A8B7J4Z4_9AVES</name>
<dbReference type="GO" id="GO:0090026">
    <property type="term" value="P:positive regulation of monocyte chemotaxis"/>
    <property type="evidence" value="ECO:0007669"/>
    <property type="project" value="InterPro"/>
</dbReference>